<dbReference type="Pfam" id="PF12458">
    <property type="entry name" value="DUF3686"/>
    <property type="match status" value="1"/>
</dbReference>
<comment type="caution">
    <text evidence="5">The sequence shown here is derived from an EMBL/GenBank/DDBJ whole genome shotgun (WGS) entry which is preliminary data.</text>
</comment>
<keyword evidence="6" id="KW-1185">Reference proteome</keyword>
<evidence type="ECO:0000259" key="3">
    <source>
        <dbReference type="Pfam" id="PF12458"/>
    </source>
</evidence>
<sequence length="1643" mass="188568">METTSTTPSATENSQILDAGTYEILRKRLNVQADGLQQRLQQLNEARKEVFGAMEARLIATERIATDHNCVPRDMVPLSNGLFLFGYNVHMGLKQEVALKDVFSIYEYRKEDHSFHPKELGGLSVEAFHKDFTELYKYYKDTVFSKFFVQGPHLYMVFQIGKTAKDIKAFKWLLQADGLTYVDNRSDHEIQYPRQHEFEWKRTSRDFHREGAHPHISIEDRVFVETVGGDLTIKVEDNTDTGEGIYAEEVELKEQTLDDADIYYADLGNLILLKIRPFQEKQWRYIVFNEKLKTAKRIDAIEDACVLLPDDQGIVFSNGYYLQTGDYKEFDSELTGLHFERRMHSPNGEDHLYVFYQPVLGEYVLLSYNVIAQEIEAPIVCHGFSFFRNGELAYFKTDNEPKKNHGIQVWQTPYCHPDFVQPTEHADSFLFKLGNKEIVRGMADGYALLNLCRKEDSYEGLYADIAKQAMSLTDNYYWTAKEEAFTLQASLEEIRTTATTAIEEFEKVERQRKEAAVKTNAFEEQATQLLRKVERHHYQHIDDFVQSLISLRTLRGEAISLKEVRYIDLALLEGYEKKLSEKTDLLSQKCVSFLLEEEALQPYRDKVITVQEATEQVDKVTEADATANEIANVGGELELMIEIVSNLKIEDATQTTRIIDDISDIYAQLNHVKARLKAKRKELLGTEAVAEFKAQMKLLGQSVVNYLDVADTPQKCEEYLTRIMVQLEEVEGKFTDFEEFLEELSAKREEVYSAFETRKTQLQEARNKRSAAMVAAAERILKGIGNKLKGFKEIAEINAHFAADMMVDKVRDLIEKLHEMEESNKAEDLQSQLKTLKEDAVRQLKDKQDLFVEGENVIKLGRHHFAINTQELDASIVQKGEDMFYHLTGTQFYEKIEDKPLLDTRSVWNQSLPSENQEVYRGEFLSYQMLTAMIGQQLPYTVQDFLEMETSEQLKSVQTFMAPRYQEGYNKGVHDQDALQILKVLLTIYQQIGLLRYGPASRACAYLFWEKFLSKEEKQLFKNRIEGAGLILQVFPDAQEYKELLFDLETGIATFLAETDLFETTVLKQAAEYLFHQLVTTDHFVSSKEAYTCYVDFYKYLKLKRVEKDFEGALKKLKQAKIVHQVDLLRGWVNAFMTTLDTYSREELSPYKEEIVTLLLSEKVEASNVQEVVVRETVKGLAGDHSVIQQGEYLLDYNAFIDRLMTYELRTLPQYHAYLQVKNELVTTFKKAVKLESFKPRVLSSFVRNKLINEVYLPLMGDNLAKQMGTVGENKRTDLMGLLLLLSPPGYGKTTLMEYVASRLGLIFMKINGPAIGHQVTSLDPSEAPNATAKEELEKLNLSFEMGDNVMIYLDDIQHCNPELLQKFISLCDGQRKIEGVYKGITRTYDFRGKKVCVVMAGNPYTETGEKFQIPDMLANRADTYNLGEIIGDSDEAFKLSYIENSITSNPTLSSLNTVSKEDLYNLIQVARTGSREGITFESNFSGDAVDEYVNVLKKMLKVQDVVLKVNQQYVRSAAQEDAYRTEPAFKLQGSYRNMNKLAEKVVPVMNEEELDTLLLSHYEGESQTLTTGAEANMLKFKEMMGWLTEGEAQRWESIKQQFCEQLKVNTLGDQAQTQELMQQIKALTIGLQGIQNAIENKK</sequence>
<feature type="domain" description="DUF7902" evidence="4">
    <location>
        <begin position="598"/>
        <end position="682"/>
    </location>
</feature>
<dbReference type="InterPro" id="IPR003959">
    <property type="entry name" value="ATPase_AAA_core"/>
</dbReference>
<dbReference type="Pfam" id="PF00004">
    <property type="entry name" value="AAA"/>
    <property type="match status" value="1"/>
</dbReference>
<feature type="coiled-coil region" evidence="1">
    <location>
        <begin position="26"/>
        <end position="53"/>
    </location>
</feature>
<evidence type="ECO:0000313" key="5">
    <source>
        <dbReference type="EMBL" id="GAA4826907.1"/>
    </source>
</evidence>
<dbReference type="InterPro" id="IPR057224">
    <property type="entry name" value="DUF7902"/>
</dbReference>
<accession>A0ABP9DAE7</accession>
<dbReference type="SUPFAM" id="SSF52540">
    <property type="entry name" value="P-loop containing nucleoside triphosphate hydrolases"/>
    <property type="match status" value="1"/>
</dbReference>
<feature type="domain" description="ATPase AAA-type core" evidence="2">
    <location>
        <begin position="1283"/>
        <end position="1404"/>
    </location>
</feature>
<name>A0ABP9DAE7_9BACT</name>
<dbReference type="Pfam" id="PF25472">
    <property type="entry name" value="DUF7902"/>
    <property type="match status" value="1"/>
</dbReference>
<gene>
    <name evidence="5" type="ORF">GCM10023331_09530</name>
</gene>
<organism evidence="5 6">
    <name type="scientific">Algivirga pacifica</name>
    <dbReference type="NCBI Taxonomy" id="1162670"/>
    <lineage>
        <taxon>Bacteria</taxon>
        <taxon>Pseudomonadati</taxon>
        <taxon>Bacteroidota</taxon>
        <taxon>Cytophagia</taxon>
        <taxon>Cytophagales</taxon>
        <taxon>Flammeovirgaceae</taxon>
        <taxon>Algivirga</taxon>
    </lineage>
</organism>
<feature type="coiled-coil region" evidence="1">
    <location>
        <begin position="803"/>
        <end position="846"/>
    </location>
</feature>
<proteinExistence type="predicted"/>
<evidence type="ECO:0000313" key="6">
    <source>
        <dbReference type="Proteomes" id="UP001500298"/>
    </source>
</evidence>
<dbReference type="RefSeq" id="WP_345369647.1">
    <property type="nucleotide sequence ID" value="NZ_BAABJX010000017.1"/>
</dbReference>
<dbReference type="Proteomes" id="UP001500298">
    <property type="component" value="Unassembled WGS sequence"/>
</dbReference>
<reference evidence="6" key="1">
    <citation type="journal article" date="2019" name="Int. J. Syst. Evol. Microbiol.">
        <title>The Global Catalogue of Microorganisms (GCM) 10K type strain sequencing project: providing services to taxonomists for standard genome sequencing and annotation.</title>
        <authorList>
            <consortium name="The Broad Institute Genomics Platform"/>
            <consortium name="The Broad Institute Genome Sequencing Center for Infectious Disease"/>
            <person name="Wu L."/>
            <person name="Ma J."/>
        </authorList>
    </citation>
    <scope>NUCLEOTIDE SEQUENCE [LARGE SCALE GENOMIC DNA]</scope>
    <source>
        <strain evidence="6">JCM 18326</strain>
    </source>
</reference>
<evidence type="ECO:0000256" key="1">
    <source>
        <dbReference type="SAM" id="Coils"/>
    </source>
</evidence>
<protein>
    <submittedName>
        <fullName evidence="5">DNA repair ATPase</fullName>
    </submittedName>
</protein>
<dbReference type="EMBL" id="BAABJX010000017">
    <property type="protein sequence ID" value="GAA4826907.1"/>
    <property type="molecule type" value="Genomic_DNA"/>
</dbReference>
<keyword evidence="1" id="KW-0175">Coiled coil</keyword>
<feature type="domain" description="DUF3686" evidence="3">
    <location>
        <begin position="36"/>
        <end position="477"/>
    </location>
</feature>
<evidence type="ECO:0000259" key="2">
    <source>
        <dbReference type="Pfam" id="PF00004"/>
    </source>
</evidence>
<dbReference type="InterPro" id="IPR027417">
    <property type="entry name" value="P-loop_NTPase"/>
</dbReference>
<dbReference type="Gene3D" id="3.40.50.300">
    <property type="entry name" value="P-loop containing nucleotide triphosphate hydrolases"/>
    <property type="match status" value="1"/>
</dbReference>
<dbReference type="InterPro" id="IPR020958">
    <property type="entry name" value="DUF3686"/>
</dbReference>
<evidence type="ECO:0000259" key="4">
    <source>
        <dbReference type="Pfam" id="PF25472"/>
    </source>
</evidence>